<dbReference type="InterPro" id="IPR013083">
    <property type="entry name" value="Znf_RING/FYVE/PHD"/>
</dbReference>
<dbReference type="GO" id="GO:0005524">
    <property type="term" value="F:ATP binding"/>
    <property type="evidence" value="ECO:0007669"/>
    <property type="project" value="UniProtKB-UniRule"/>
</dbReference>
<dbReference type="GO" id="GO:0000329">
    <property type="term" value="C:fungal-type vacuole membrane"/>
    <property type="evidence" value="ECO:0007669"/>
    <property type="project" value="TreeGrafter"/>
</dbReference>
<feature type="compositionally biased region" description="Polar residues" evidence="11">
    <location>
        <begin position="1474"/>
        <end position="1494"/>
    </location>
</feature>
<evidence type="ECO:0000313" key="14">
    <source>
        <dbReference type="EMBL" id="KAF7727960.1"/>
    </source>
</evidence>
<dbReference type="InterPro" id="IPR027410">
    <property type="entry name" value="TCP-1-like_intermed_sf"/>
</dbReference>
<dbReference type="Gene3D" id="3.30.40.10">
    <property type="entry name" value="Zinc/RING finger domain, C3HC4 (zinc finger)"/>
    <property type="match status" value="1"/>
</dbReference>
<evidence type="ECO:0000256" key="8">
    <source>
        <dbReference type="ARBA" id="ARBA00022840"/>
    </source>
</evidence>
<feature type="compositionally biased region" description="Polar residues" evidence="11">
    <location>
        <begin position="463"/>
        <end position="479"/>
    </location>
</feature>
<dbReference type="GO" id="GO:0000285">
    <property type="term" value="F:1-phosphatidylinositol-3-phosphate 5-kinase activity"/>
    <property type="evidence" value="ECO:0007669"/>
    <property type="project" value="UniProtKB-EC"/>
</dbReference>
<dbReference type="InterPro" id="IPR027409">
    <property type="entry name" value="GroEL-like_apical_dom_sf"/>
</dbReference>
<dbReference type="OrthoDB" id="158357at2759"/>
<reference evidence="14" key="1">
    <citation type="submission" date="2020-01" db="EMBL/GenBank/DDBJ databases">
        <title>Genome Sequencing of Three Apophysomyces-Like Fungal Strains Confirms a Novel Fungal Genus in the Mucoromycota with divergent Burkholderia-like Endosymbiotic Bacteria.</title>
        <authorList>
            <person name="Stajich J.E."/>
            <person name="Macias A.M."/>
            <person name="Carter-House D."/>
            <person name="Lovett B."/>
            <person name="Kasson L.R."/>
            <person name="Berry K."/>
            <person name="Grigoriev I."/>
            <person name="Chang Y."/>
            <person name="Spatafora J."/>
            <person name="Kasson M.T."/>
        </authorList>
    </citation>
    <scope>NUCLEOTIDE SEQUENCE</scope>
    <source>
        <strain evidence="14">NRRL A-21654</strain>
    </source>
</reference>
<protein>
    <recommendedName>
        <fullName evidence="1">1-phosphatidylinositol-3-phosphate 5-kinase</fullName>
        <ecNumber evidence="1">2.7.1.150</ecNumber>
    </recommendedName>
</protein>
<dbReference type="EMBL" id="JABAYA010000046">
    <property type="protein sequence ID" value="KAF7727960.1"/>
    <property type="molecule type" value="Genomic_DNA"/>
</dbReference>
<accession>A0A8H7BQ30</accession>
<dbReference type="GO" id="GO:0010008">
    <property type="term" value="C:endosome membrane"/>
    <property type="evidence" value="ECO:0007669"/>
    <property type="project" value="TreeGrafter"/>
</dbReference>
<dbReference type="PANTHER" id="PTHR45748">
    <property type="entry name" value="1-PHOSPHATIDYLINOSITOL 3-PHOSPHATE 5-KINASE-RELATED"/>
    <property type="match status" value="1"/>
</dbReference>
<feature type="compositionally biased region" description="Basic and acidic residues" evidence="11">
    <location>
        <begin position="1449"/>
        <end position="1458"/>
    </location>
</feature>
<evidence type="ECO:0000256" key="5">
    <source>
        <dbReference type="ARBA" id="ARBA00022771"/>
    </source>
</evidence>
<keyword evidence="7" id="KW-0862">Zinc</keyword>
<feature type="region of interest" description="Disordered" evidence="11">
    <location>
        <begin position="887"/>
        <end position="926"/>
    </location>
</feature>
<dbReference type="Pfam" id="PF00118">
    <property type="entry name" value="Cpn60_TCP1"/>
    <property type="match status" value="1"/>
</dbReference>
<dbReference type="InterPro" id="IPR011011">
    <property type="entry name" value="Znf_FYVE_PHD"/>
</dbReference>
<organism evidence="14 15">
    <name type="scientific">Apophysomyces ossiformis</name>
    <dbReference type="NCBI Taxonomy" id="679940"/>
    <lineage>
        <taxon>Eukaryota</taxon>
        <taxon>Fungi</taxon>
        <taxon>Fungi incertae sedis</taxon>
        <taxon>Mucoromycota</taxon>
        <taxon>Mucoromycotina</taxon>
        <taxon>Mucoromycetes</taxon>
        <taxon>Mucorales</taxon>
        <taxon>Mucorineae</taxon>
        <taxon>Mucoraceae</taxon>
        <taxon>Apophysomyces</taxon>
    </lineage>
</organism>
<evidence type="ECO:0000256" key="10">
    <source>
        <dbReference type="PROSITE-ProRule" id="PRU00781"/>
    </source>
</evidence>
<dbReference type="Pfam" id="PF01363">
    <property type="entry name" value="FYVE"/>
    <property type="match status" value="1"/>
</dbReference>
<dbReference type="CDD" id="cd17300">
    <property type="entry name" value="PIPKc_PIKfyve"/>
    <property type="match status" value="1"/>
</dbReference>
<dbReference type="PROSITE" id="PS50178">
    <property type="entry name" value="ZF_FYVE"/>
    <property type="match status" value="1"/>
</dbReference>
<feature type="region of interest" description="Disordered" evidence="11">
    <location>
        <begin position="570"/>
        <end position="597"/>
    </location>
</feature>
<dbReference type="InterPro" id="IPR002423">
    <property type="entry name" value="Cpn60/GroEL/TCP-1"/>
</dbReference>
<dbReference type="Gene3D" id="3.30.810.10">
    <property type="entry name" value="2-Layer Sandwich"/>
    <property type="match status" value="1"/>
</dbReference>
<comment type="caution">
    <text evidence="14">The sequence shown here is derived from an EMBL/GenBank/DDBJ whole genome shotgun (WGS) entry which is preliminary data.</text>
</comment>
<dbReference type="FunFam" id="3.30.810.10:FF:000001">
    <property type="entry name" value="1-phosphatidylinositol 3-phosphate 5-kinase FAB1"/>
    <property type="match status" value="1"/>
</dbReference>
<dbReference type="SMART" id="SM00330">
    <property type="entry name" value="PIPKc"/>
    <property type="match status" value="1"/>
</dbReference>
<evidence type="ECO:0000313" key="15">
    <source>
        <dbReference type="Proteomes" id="UP000605846"/>
    </source>
</evidence>
<evidence type="ECO:0000256" key="7">
    <source>
        <dbReference type="ARBA" id="ARBA00022833"/>
    </source>
</evidence>
<evidence type="ECO:0000256" key="4">
    <source>
        <dbReference type="ARBA" id="ARBA00022741"/>
    </source>
</evidence>
<keyword evidence="15" id="KW-1185">Reference proteome</keyword>
<keyword evidence="2 10" id="KW-0808">Transferase</keyword>
<evidence type="ECO:0000256" key="9">
    <source>
        <dbReference type="PROSITE-ProRule" id="PRU00091"/>
    </source>
</evidence>
<feature type="compositionally biased region" description="Polar residues" evidence="11">
    <location>
        <begin position="130"/>
        <end position="148"/>
    </location>
</feature>
<dbReference type="Gene3D" id="3.50.7.10">
    <property type="entry name" value="GroEL"/>
    <property type="match status" value="1"/>
</dbReference>
<keyword evidence="6 10" id="KW-0418">Kinase</keyword>
<gene>
    <name evidence="14" type="primary">FAB1_1</name>
    <name evidence="14" type="ORF">EC973_006848</name>
</gene>
<dbReference type="InterPro" id="IPR002498">
    <property type="entry name" value="PInositol-4-P-4/5-kinase_core"/>
</dbReference>
<evidence type="ECO:0000256" key="3">
    <source>
        <dbReference type="ARBA" id="ARBA00022723"/>
    </source>
</evidence>
<evidence type="ECO:0000256" key="2">
    <source>
        <dbReference type="ARBA" id="ARBA00022679"/>
    </source>
</evidence>
<dbReference type="GO" id="GO:0008270">
    <property type="term" value="F:zinc ion binding"/>
    <property type="evidence" value="ECO:0007669"/>
    <property type="project" value="UniProtKB-KW"/>
</dbReference>
<feature type="region of interest" description="Disordered" evidence="11">
    <location>
        <begin position="444"/>
        <end position="501"/>
    </location>
</feature>
<keyword evidence="4 10" id="KW-0547">Nucleotide-binding</keyword>
<dbReference type="SUPFAM" id="SSF57903">
    <property type="entry name" value="FYVE/PHD zinc finger"/>
    <property type="match status" value="1"/>
</dbReference>
<dbReference type="InterPro" id="IPR017455">
    <property type="entry name" value="Znf_FYVE-rel"/>
</dbReference>
<feature type="domain" description="PIPK" evidence="13">
    <location>
        <begin position="1665"/>
        <end position="1995"/>
    </location>
</feature>
<keyword evidence="3" id="KW-0479">Metal-binding</keyword>
<dbReference type="SUPFAM" id="SSF52029">
    <property type="entry name" value="GroEL apical domain-like"/>
    <property type="match status" value="1"/>
</dbReference>
<feature type="region of interest" description="Disordered" evidence="11">
    <location>
        <begin position="1449"/>
        <end position="1534"/>
    </location>
</feature>
<dbReference type="EC" id="2.7.1.150" evidence="1"/>
<evidence type="ECO:0000256" key="6">
    <source>
        <dbReference type="ARBA" id="ARBA00022777"/>
    </source>
</evidence>
<keyword evidence="5 9" id="KW-0863">Zinc-finger</keyword>
<dbReference type="PANTHER" id="PTHR45748:SF7">
    <property type="entry name" value="1-PHOSPHATIDYLINOSITOL 3-PHOSPHATE 5-KINASE-RELATED"/>
    <property type="match status" value="1"/>
</dbReference>
<name>A0A8H7BQ30_9FUNG</name>
<dbReference type="InterPro" id="IPR044769">
    <property type="entry name" value="PIKfyve_PIPKc"/>
</dbReference>
<evidence type="ECO:0000256" key="1">
    <source>
        <dbReference type="ARBA" id="ARBA00012009"/>
    </source>
</evidence>
<evidence type="ECO:0000259" key="13">
    <source>
        <dbReference type="PROSITE" id="PS51455"/>
    </source>
</evidence>
<feature type="compositionally biased region" description="Polar residues" evidence="11">
    <location>
        <begin position="976"/>
        <end position="988"/>
    </location>
</feature>
<evidence type="ECO:0000256" key="11">
    <source>
        <dbReference type="SAM" id="MobiDB-lite"/>
    </source>
</evidence>
<dbReference type="CDD" id="cd15725">
    <property type="entry name" value="FYVE_PIKfyve_Fab1"/>
    <property type="match status" value="1"/>
</dbReference>
<sequence length="2030" mass="228772">MNEDDRLSSLTTFQFEAPHNDDEDEGMLSKLFVKVRSAVSGPVPEDDFIPTCDSGASFFSVPKSDSGSISLSSQVEDSVALTMSETRNAGEEPAASSSSSNLQRQIYVTTPTPPVSSKDNMAVTFQMPSSEYDTPRSANDQDSSSTIPLGSVSRYSQDEGHTATNASEFTPIRKIPSRDSDSQSVITTFSISTSNSLSKILARLRGHKIDKQYWMPDEQCKECYKCRKSFTLLRRRHHCRACGQIFCSKCASHIIPGKIFKQKGQVRVCNFCFSELHIGDTLYTSGKDPPMPKATVQQETSQYPEVIPSQQPPLAAPKMQIPTTAFKKTNATYGGDSATTFALEIPTHSDAYRTKRRAGVHQPGISRSVTDIPYGDGQMLGSKPIRDIGTSLFKQHSLFNMSSSAPLEDINYPSGGPSSANGNLALPNHIYVDRGGGTVVAESELSPFSPHDEVDGNVYGFRSRSNSVQRLTSTRSANLHNRPGLSSPKLSRDSAGSDDEAWDNHLRAKRREEMWGTGSPKDKMLSFRRSSVNTTGRLKSRVRSIQVTNLPSSDYSQCETCSSNPLLSPYAAESSAQDQSIKSRLLGPRPRRISAPPPNVELSYNALLQARHMLRQLMQGTILDELSDQEKSGWEDVVLNLLLKVTDNVRPDVRAGDDMDVRHYVKIKKIPGGVPSDSYYVKGVVCSKNVAHKRMIRNISNPRILILLFSLDYSRVEMENQLLSISPVMSQEREHLSKLIGRIIALRPSLLLVKSTVSRLALELLLEANIPVIHNVKYSVIEAVARCTQASVISSVDKLQLGISFGRCGAFEIRTMMHDLIPNRRKTYVIFDDCPPELGGTIVLRGASYQILQVIKRLIDFMVLVVNNLKLETSLLRDSFAKNRGLEDVHQHDMTGNRQRSPLIPVAKSEASSPKTPTTEEHANDTTNQLDALITVYQKTVLSASLYVHFPPPYLLKSLKDIQDQLAALKPIIPDSQSSEAATTSPARNTFDRQLISNEPSRSEQSERQMKADYEHLLVKEHQLMRARDAYVAETPDTINPVYQQNIVVLYFNVCIPTTVPCQGPEVRVFEYYRYPSDRTLGQYLLELFADAKRPCSSFMCDHDMLKHFRTYVHGDAKINVMMDRFPCPQPGMSDKLLMWSYCRVCDRPTPALPMSENTWNYSFGKFLEILFYQTGIHCRADICPHDITRHHVRHFGYMDYVVQFEYEPIELLEVVVPPMKLFQLSQVQIDLKEIELKNLRTKINKFYQSIDDRNKAFPFDLVNPKKIEACKAELQDMSHRCVGEKKQLLQQLQTLYAKSDPGDILALNWVRKMLAQAVNQWEMDYADLMRIYLQPERQRKKNLTDIFPMEPPLAIGQDDERVKRAIAMSDLPLLGTGLDDEDDDTCDSYISAIPSLSDESRLPILSSSPTTETYDQDTLVTSDDLLLSLEVKRKFSLELMRELNSKFKSDDTVDSRPDSSYLRAKSPGLAGSQIPSRIPQPTNNNSNKASLSPQLLEAGTPRVKPTDAETLPPIDLLREKRGGPRSPYCSPAQMPLLSRNQYTDVDAARRRAQTDIRRVSTLRDRSFRSRLPRKKPSIQVYKRANDLVRDDLDDEFMLDLEDVTDERGDEQVDYFSPMAPYTNGIPDSRKRPDPTIANSFNNELELHLPSAFELLAPPGLSKGASKSDVVRDTVATNPTATIATEENVAEESQQPTETNLFMKTITNLLTDISVTHILPLEQPLQPTEHMLPDSLVVVREDEPSTIIAYTLSCDDYVQKMREIQETLVDDISEDATLLGSPYCSTAEDATPQANIQETLLRDSGTHIRYINQMFNQAQLPTVLAKILGFYSIGYKNSATGKSMRMDVLVMENLFYQRNVKKIYDLKGSMRNRHVQSTGKQDEVLLDENLVELIYQKPLFIRAHSKETLRSSLHNDTLFLSGRNVMDYSLLVGIDEERHELVVGIVDFMRTFTWDKKLESWVKESGILGGGGKEPTIVSPRQYRIRFREAMERYFLMVPDLWALSRQNVAPQAILDQNEQHHHHREGRNE</sequence>
<feature type="domain" description="FYVE-type" evidence="12">
    <location>
        <begin position="217"/>
        <end position="277"/>
    </location>
</feature>
<dbReference type="PROSITE" id="PS51455">
    <property type="entry name" value="PIPK"/>
    <property type="match status" value="1"/>
</dbReference>
<dbReference type="InterPro" id="IPR027483">
    <property type="entry name" value="PInositol-4-P-4/5-kinase_C_sf"/>
</dbReference>
<dbReference type="CDD" id="cd03334">
    <property type="entry name" value="Fab1_TCP"/>
    <property type="match status" value="1"/>
</dbReference>
<dbReference type="GO" id="GO:0046854">
    <property type="term" value="P:phosphatidylinositol phosphate biosynthetic process"/>
    <property type="evidence" value="ECO:0007669"/>
    <property type="project" value="TreeGrafter"/>
</dbReference>
<dbReference type="SMART" id="SM00064">
    <property type="entry name" value="FYVE"/>
    <property type="match status" value="1"/>
</dbReference>
<proteinExistence type="predicted"/>
<dbReference type="InterPro" id="IPR000306">
    <property type="entry name" value="Znf_FYVE"/>
</dbReference>
<keyword evidence="8 10" id="KW-0067">ATP-binding</keyword>
<feature type="region of interest" description="Disordered" evidence="11">
    <location>
        <begin position="976"/>
        <end position="1009"/>
    </location>
</feature>
<dbReference type="FunFam" id="3.50.7.10:FF:000007">
    <property type="entry name" value="1-phosphatidylinositol 3-phosphate 5-kinase isoform X1"/>
    <property type="match status" value="1"/>
</dbReference>
<evidence type="ECO:0000259" key="12">
    <source>
        <dbReference type="PROSITE" id="PS50178"/>
    </source>
</evidence>
<feature type="region of interest" description="Disordered" evidence="11">
    <location>
        <begin position="130"/>
        <end position="179"/>
    </location>
</feature>
<dbReference type="Pfam" id="PF01504">
    <property type="entry name" value="PIP5K"/>
    <property type="match status" value="1"/>
</dbReference>
<dbReference type="SUPFAM" id="SSF54849">
    <property type="entry name" value="GroEL-intermediate domain like"/>
    <property type="match status" value="1"/>
</dbReference>
<dbReference type="Proteomes" id="UP000605846">
    <property type="component" value="Unassembled WGS sequence"/>
</dbReference>
<dbReference type="SUPFAM" id="SSF56104">
    <property type="entry name" value="SAICAR synthase-like"/>
    <property type="match status" value="1"/>
</dbReference>